<dbReference type="InterPro" id="IPR011664">
    <property type="entry name" value="Abi_system_AbiD/AbiF-like"/>
</dbReference>
<comment type="caution">
    <text evidence="1">The sequence shown here is derived from an EMBL/GenBank/DDBJ whole genome shotgun (WGS) entry which is preliminary data.</text>
</comment>
<gene>
    <name evidence="1" type="ORF">EJ062_04785</name>
</gene>
<evidence type="ECO:0008006" key="3">
    <source>
        <dbReference type="Google" id="ProtNLM"/>
    </source>
</evidence>
<organism evidence="1 2">
    <name type="scientific">Acinetobacter baumannii</name>
    <dbReference type="NCBI Taxonomy" id="470"/>
    <lineage>
        <taxon>Bacteria</taxon>
        <taxon>Pseudomonadati</taxon>
        <taxon>Pseudomonadota</taxon>
        <taxon>Gammaproteobacteria</taxon>
        <taxon>Moraxellales</taxon>
        <taxon>Moraxellaceae</taxon>
        <taxon>Acinetobacter</taxon>
        <taxon>Acinetobacter calcoaceticus/baumannii complex</taxon>
    </lineage>
</organism>
<dbReference type="EMBL" id="RXLU01000018">
    <property type="protein sequence ID" value="RTQ82897.1"/>
    <property type="molecule type" value="Genomic_DNA"/>
</dbReference>
<dbReference type="AlphaFoldDB" id="A0AAX1ZRT9"/>
<dbReference type="Pfam" id="PF07751">
    <property type="entry name" value="Abi_2"/>
    <property type="match status" value="1"/>
</dbReference>
<evidence type="ECO:0000313" key="1">
    <source>
        <dbReference type="EMBL" id="RTQ82897.1"/>
    </source>
</evidence>
<sequence length="298" mass="35488">MQPLEIDHIFSKLSTVRLDTYKNQFHLENPKDIYAAYCWGEAVSGSIFKIISVIEILLRNSIHNALKPALGKKWMIDEQKVKLTDHQKDKVDNILYEKKDGRRTEKRIDPTPNENTIIAKLSFGFWSHFLDIKLLDGKSWDMYLSDIFNNYTYVGRYRGRQFWKDRDKKNIYALKDRLRDINEIRNRIAHHEPVWKKSYEGYQPKNISDNLKNTVSLILDVLNWLSQGFYQRYTESYHYEYLKYLIETTPKEGFNYHNDFIELEIDTFIVNVAKDKSLLNKNHVLTTENTRIGCFVKL</sequence>
<proteinExistence type="predicted"/>
<name>A0AAX1ZRT9_ACIBA</name>
<dbReference type="Proteomes" id="UP000268239">
    <property type="component" value="Unassembled WGS sequence"/>
</dbReference>
<evidence type="ECO:0000313" key="2">
    <source>
        <dbReference type="Proteomes" id="UP000268239"/>
    </source>
</evidence>
<protein>
    <recommendedName>
        <fullName evidence="3">CAAX protease</fullName>
    </recommendedName>
</protein>
<reference evidence="1 2" key="1">
    <citation type="submission" date="2018-12" db="EMBL/GenBank/DDBJ databases">
        <title>Draft Genome Sequences Human Pathogenic Acinetobacter baumannii Strains.</title>
        <authorList>
            <person name="Madhi M."/>
            <person name="Ronco T."/>
            <person name="Olsen R.H."/>
            <person name="Hassani A."/>
        </authorList>
    </citation>
    <scope>NUCLEOTIDE SEQUENCE [LARGE SCALE GENOMIC DNA]</scope>
    <source>
        <strain evidence="1 2">AB3</strain>
    </source>
</reference>
<accession>A0AAX1ZRT9</accession>
<dbReference type="RefSeq" id="WP_126610470.1">
    <property type="nucleotide sequence ID" value="NZ_JBPTST010000046.1"/>
</dbReference>